<reference evidence="2" key="1">
    <citation type="submission" date="2013-02" db="EMBL/GenBank/DDBJ databases">
        <authorList>
            <person name="Hughes D."/>
        </authorList>
    </citation>
    <scope>NUCLEOTIDE SEQUENCE</scope>
    <source>
        <strain>Durham</strain>
        <strain evidence="2">NC isolate 2 -- Noor lab</strain>
    </source>
</reference>
<accession>T1GKL5</accession>
<dbReference type="InterPro" id="IPR007970">
    <property type="entry name" value="DUF733"/>
</dbReference>
<dbReference type="AlphaFoldDB" id="T1GKL5"/>
<dbReference type="EMBL" id="CAQQ02034444">
    <property type="status" value="NOT_ANNOTATED_CDS"/>
    <property type="molecule type" value="Genomic_DNA"/>
</dbReference>
<dbReference type="Pfam" id="PF05306">
    <property type="entry name" value="DUF733"/>
    <property type="match status" value="1"/>
</dbReference>
<dbReference type="Proteomes" id="UP000015102">
    <property type="component" value="Unassembled WGS sequence"/>
</dbReference>
<organism evidence="1 2">
    <name type="scientific">Megaselia scalaris</name>
    <name type="common">Humpbacked fly</name>
    <name type="synonym">Phora scalaris</name>
    <dbReference type="NCBI Taxonomy" id="36166"/>
    <lineage>
        <taxon>Eukaryota</taxon>
        <taxon>Metazoa</taxon>
        <taxon>Ecdysozoa</taxon>
        <taxon>Arthropoda</taxon>
        <taxon>Hexapoda</taxon>
        <taxon>Insecta</taxon>
        <taxon>Pterygota</taxon>
        <taxon>Neoptera</taxon>
        <taxon>Endopterygota</taxon>
        <taxon>Diptera</taxon>
        <taxon>Brachycera</taxon>
        <taxon>Muscomorpha</taxon>
        <taxon>Platypezoidea</taxon>
        <taxon>Phoridae</taxon>
        <taxon>Megaseliini</taxon>
        <taxon>Megaselia</taxon>
    </lineage>
</organism>
<evidence type="ECO:0000313" key="1">
    <source>
        <dbReference type="EnsemblMetazoa" id="MESCA004041-PA"/>
    </source>
</evidence>
<reference evidence="1" key="2">
    <citation type="submission" date="2015-06" db="UniProtKB">
        <authorList>
            <consortium name="EnsemblMetazoa"/>
        </authorList>
    </citation>
    <scope>IDENTIFICATION</scope>
</reference>
<proteinExistence type="predicted"/>
<sequence length="62" mass="7686">MVEETVETMSYILFVYQEELRRKKARVIRLSKQKLQLTEKLVMRNSNIVIRIWHRPNEFYDD</sequence>
<name>T1GKL5_MEGSC</name>
<dbReference type="HOGENOM" id="CLU_2906695_0_0_1"/>
<protein>
    <submittedName>
        <fullName evidence="1">Uncharacterized protein</fullName>
    </submittedName>
</protein>
<dbReference type="EMBL" id="CAQQ02034443">
    <property type="status" value="NOT_ANNOTATED_CDS"/>
    <property type="molecule type" value="Genomic_DNA"/>
</dbReference>
<dbReference type="EnsemblMetazoa" id="MESCA004041-RA">
    <property type="protein sequence ID" value="MESCA004041-PA"/>
    <property type="gene ID" value="MESCA004041"/>
</dbReference>
<evidence type="ECO:0000313" key="2">
    <source>
        <dbReference type="Proteomes" id="UP000015102"/>
    </source>
</evidence>
<keyword evidence="2" id="KW-1185">Reference proteome</keyword>